<dbReference type="PANTHER" id="PTHR41368">
    <property type="entry name" value="PROTEIN YGHO"/>
    <property type="match status" value="1"/>
</dbReference>
<sequence length="400" mass="43786">MKAKRVRTRQDLADFIELAPQLAAQRGDSEHYVPLFTSDIKEWFAHRGWFSEPVELWLILDTAGRAVARTICHRSPELAQKVAVSDPEPSAAGHAPTTLFFGAIEAADEAALDHLIASLTTRARELAAERLFGPVSPLPNVTGGLLLSGTEHPGFFDSAWNPAFFAPSFHSAGFADWGRAHTWEVEVGSIPAARATAVSESEWAQHGLRRRRVSRTGLRAFARRLLPTLNAAFAQLPYYTQISRAQLQSQMAGLPALMDPALVLDIVGSDEPEAAPSRCFTLVIPDPVPILRRHGGRLGPRAILELVINRRRLRDAVLIIQGTDPRFQGQGILSLVIRDLNAGLAAGGYRRLRVTFIAEDNPASAAVFERSGGRVLHELTFLDRHLTAASTPVPLEEHGR</sequence>
<dbReference type="PANTHER" id="PTHR41368:SF1">
    <property type="entry name" value="PROTEIN YGHO"/>
    <property type="match status" value="1"/>
</dbReference>
<organism evidence="1 3">
    <name type="scientific">Brevibacterium aurantiacum</name>
    <dbReference type="NCBI Taxonomy" id="273384"/>
    <lineage>
        <taxon>Bacteria</taxon>
        <taxon>Bacillati</taxon>
        <taxon>Actinomycetota</taxon>
        <taxon>Actinomycetes</taxon>
        <taxon>Micrococcales</taxon>
        <taxon>Brevibacteriaceae</taxon>
        <taxon>Brevibacterium</taxon>
    </lineage>
</organism>
<dbReference type="InterPro" id="IPR039968">
    <property type="entry name" value="BcerS-like"/>
</dbReference>
<evidence type="ECO:0000313" key="2">
    <source>
        <dbReference type="EMBL" id="SMY03342.1"/>
    </source>
</evidence>
<dbReference type="Proteomes" id="UP000234300">
    <property type="component" value="Unassembled WGS sequence"/>
</dbReference>
<dbReference type="KEGG" id="blin:BLSMQ_1262"/>
<dbReference type="OrthoDB" id="9806005at2"/>
<dbReference type="Gene3D" id="3.40.630.30">
    <property type="match status" value="1"/>
</dbReference>
<gene>
    <name evidence="2" type="ORF">BAURA86_03344</name>
    <name evidence="1" type="ORF">BLSMQ_1262</name>
</gene>
<dbReference type="AlphaFoldDB" id="A0A1D7W1Y7"/>
<reference evidence="2 4" key="3">
    <citation type="submission" date="2017-03" db="EMBL/GenBank/DDBJ databases">
        <authorList>
            <person name="Afonso C.L."/>
            <person name="Miller P.J."/>
            <person name="Scott M.A."/>
            <person name="Spackman E."/>
            <person name="Goraichik I."/>
            <person name="Dimitrov K.M."/>
            <person name="Suarez D.L."/>
            <person name="Swayne D.E."/>
        </authorList>
    </citation>
    <scope>NUCLEOTIDE SEQUENCE [LARGE SCALE GENOMIC DNA]</scope>
    <source>
        <strain evidence="2">8</strain>
        <strain evidence="4">8(6)</strain>
    </source>
</reference>
<dbReference type="RefSeq" id="WP_069599782.1">
    <property type="nucleotide sequence ID" value="NZ_CP017150.1"/>
</dbReference>
<accession>A0A1D7W1Y7</accession>
<accession>A0A2H1KVT4</accession>
<dbReference type="SUPFAM" id="SSF55729">
    <property type="entry name" value="Acyl-CoA N-acyltransferases (Nat)"/>
    <property type="match status" value="1"/>
</dbReference>
<reference evidence="3" key="2">
    <citation type="submission" date="2016-09" db="EMBL/GenBank/DDBJ databases">
        <title>Complete Genome Sequence of Brevibacterium linens SMQ-1335.</title>
        <authorList>
            <person name="de Melo A.G."/>
            <person name="Labrie S.J."/>
            <person name="Dumaresq J."/>
            <person name="Roberts R.J."/>
            <person name="Tremblay D.M."/>
            <person name="Moineau S."/>
        </authorList>
    </citation>
    <scope>NUCLEOTIDE SEQUENCE [LARGE SCALE GENOMIC DNA]</scope>
    <source>
        <strain evidence="3">SMQ-1335</strain>
    </source>
</reference>
<dbReference type="Proteomes" id="UP000094793">
    <property type="component" value="Chromosome"/>
</dbReference>
<dbReference type="InterPro" id="IPR016181">
    <property type="entry name" value="Acyl_CoA_acyltransferase"/>
</dbReference>
<evidence type="ECO:0000313" key="4">
    <source>
        <dbReference type="Proteomes" id="UP000234300"/>
    </source>
</evidence>
<evidence type="ECO:0000313" key="3">
    <source>
        <dbReference type="Proteomes" id="UP000094793"/>
    </source>
</evidence>
<dbReference type="PATRIC" id="fig|1703.10.peg.1296"/>
<protein>
    <recommendedName>
        <fullName evidence="5">N-acetyltransferase domain-containing protein</fullName>
    </recommendedName>
</protein>
<name>A0A1D7W1Y7_BREAU</name>
<dbReference type="EMBL" id="FXZI01000015">
    <property type="protein sequence ID" value="SMY03342.1"/>
    <property type="molecule type" value="Genomic_DNA"/>
</dbReference>
<dbReference type="EMBL" id="CP017150">
    <property type="protein sequence ID" value="AOP52972.1"/>
    <property type="molecule type" value="Genomic_DNA"/>
</dbReference>
<reference evidence="1" key="1">
    <citation type="submission" date="2016-09" db="EMBL/GenBank/DDBJ databases">
        <title>Complete Genome Sequence of Brevibacterium aurantiacum SMQ-1335.</title>
        <authorList>
            <person name="de Melo A.G."/>
            <person name="Labrie S.J."/>
            <person name="Dumaresq J."/>
            <person name="Roberts R.J."/>
            <person name="Tremblay D.M."/>
            <person name="Moineau S."/>
        </authorList>
    </citation>
    <scope>NUCLEOTIDE SEQUENCE</scope>
    <source>
        <strain evidence="1">SMQ-1335</strain>
    </source>
</reference>
<evidence type="ECO:0000313" key="1">
    <source>
        <dbReference type="EMBL" id="AOP52972.1"/>
    </source>
</evidence>
<proteinExistence type="predicted"/>
<evidence type="ECO:0008006" key="5">
    <source>
        <dbReference type="Google" id="ProtNLM"/>
    </source>
</evidence>